<evidence type="ECO:0000256" key="1">
    <source>
        <dbReference type="SAM" id="Phobius"/>
    </source>
</evidence>
<keyword evidence="1" id="KW-0812">Transmembrane</keyword>
<keyword evidence="1" id="KW-1133">Transmembrane helix</keyword>
<name>A0A165TMK9_9APHY</name>
<accession>A0A165TMK9</accession>
<protein>
    <submittedName>
        <fullName evidence="2">Uncharacterized protein</fullName>
    </submittedName>
</protein>
<evidence type="ECO:0000313" key="2">
    <source>
        <dbReference type="EMBL" id="KZT73670.1"/>
    </source>
</evidence>
<proteinExistence type="predicted"/>
<dbReference type="Proteomes" id="UP000076727">
    <property type="component" value="Unassembled WGS sequence"/>
</dbReference>
<organism evidence="2 3">
    <name type="scientific">Daedalea quercina L-15889</name>
    <dbReference type="NCBI Taxonomy" id="1314783"/>
    <lineage>
        <taxon>Eukaryota</taxon>
        <taxon>Fungi</taxon>
        <taxon>Dikarya</taxon>
        <taxon>Basidiomycota</taxon>
        <taxon>Agaricomycotina</taxon>
        <taxon>Agaricomycetes</taxon>
        <taxon>Polyporales</taxon>
        <taxon>Fomitopsis</taxon>
    </lineage>
</organism>
<reference evidence="2 3" key="1">
    <citation type="journal article" date="2016" name="Mol. Biol. Evol.">
        <title>Comparative Genomics of Early-Diverging Mushroom-Forming Fungi Provides Insights into the Origins of Lignocellulose Decay Capabilities.</title>
        <authorList>
            <person name="Nagy L.G."/>
            <person name="Riley R."/>
            <person name="Tritt A."/>
            <person name="Adam C."/>
            <person name="Daum C."/>
            <person name="Floudas D."/>
            <person name="Sun H."/>
            <person name="Yadav J.S."/>
            <person name="Pangilinan J."/>
            <person name="Larsson K.H."/>
            <person name="Matsuura K."/>
            <person name="Barry K."/>
            <person name="Labutti K."/>
            <person name="Kuo R."/>
            <person name="Ohm R.A."/>
            <person name="Bhattacharya S.S."/>
            <person name="Shirouzu T."/>
            <person name="Yoshinaga Y."/>
            <person name="Martin F.M."/>
            <person name="Grigoriev I.V."/>
            <person name="Hibbett D.S."/>
        </authorList>
    </citation>
    <scope>NUCLEOTIDE SEQUENCE [LARGE SCALE GENOMIC DNA]</scope>
    <source>
        <strain evidence="2 3">L-15889</strain>
    </source>
</reference>
<sequence>MSVATFYLVAESNGLPQDIKRGIQRLLLQESAPIPLLDACPPDFVIQPELPVVPPQDIVLGPLESPPAWLGGSTETAFSYVPHIIGFGLICCFGLPFFFRSASFILSYGFNWRALAHLPSAGPQQAVQPERQHVEDTQEANMSGPVFQMLNSFLLTPKLEGAQEPADARAVVRQTVILQELREQIKLLRRPRRRRED</sequence>
<feature type="transmembrane region" description="Helical" evidence="1">
    <location>
        <begin position="80"/>
        <end position="99"/>
    </location>
</feature>
<keyword evidence="1" id="KW-0472">Membrane</keyword>
<evidence type="ECO:0000313" key="3">
    <source>
        <dbReference type="Proteomes" id="UP000076727"/>
    </source>
</evidence>
<dbReference type="AlphaFoldDB" id="A0A165TMK9"/>
<keyword evidence="3" id="KW-1185">Reference proteome</keyword>
<dbReference type="EMBL" id="KV429036">
    <property type="protein sequence ID" value="KZT73670.1"/>
    <property type="molecule type" value="Genomic_DNA"/>
</dbReference>
<gene>
    <name evidence="2" type="ORF">DAEQUDRAFT_754474</name>
</gene>